<keyword evidence="1" id="KW-0255">Endonuclease</keyword>
<keyword evidence="1" id="KW-0540">Nuclease</keyword>
<dbReference type="Proteomes" id="UP001497744">
    <property type="component" value="Unassembled WGS sequence"/>
</dbReference>
<proteinExistence type="predicted"/>
<evidence type="ECO:0000313" key="2">
    <source>
        <dbReference type="Proteomes" id="UP001497744"/>
    </source>
</evidence>
<dbReference type="GeneID" id="94196392"/>
<dbReference type="EMBL" id="BPLF01000003">
    <property type="protein sequence ID" value="GIX64911.1"/>
    <property type="molecule type" value="Genomic_DNA"/>
</dbReference>
<dbReference type="RefSeq" id="XP_067716980.1">
    <property type="nucleotide sequence ID" value="XM_067860879.1"/>
</dbReference>
<gene>
    <name evidence="1" type="ORF">BcabD6B2_43460</name>
</gene>
<reference evidence="1 2" key="1">
    <citation type="submission" date="2021-06" db="EMBL/GenBank/DDBJ databases">
        <title>Genome sequence of Babesia caballi.</title>
        <authorList>
            <person name="Yamagishi J."/>
            <person name="Kidaka T."/>
            <person name="Ochi A."/>
        </authorList>
    </citation>
    <scope>NUCLEOTIDE SEQUENCE [LARGE SCALE GENOMIC DNA]</scope>
    <source>
        <strain evidence="1">USDA-D6B2</strain>
    </source>
</reference>
<dbReference type="AlphaFoldDB" id="A0AAV4LYK1"/>
<accession>A0AAV4LYK1</accession>
<comment type="caution">
    <text evidence="1">The sequence shown here is derived from an EMBL/GenBank/DDBJ whole genome shotgun (WGS) entry which is preliminary data.</text>
</comment>
<sequence>MAAQLYQGGTDSRLPSRRSGVMLDQSHLKSKRAHEGCSLRRWGPLRFLRQQRHRLLRRQCNHTINVLGCGDRSNAGRDVELQLNGAAVVRQGNEKARTGGIPQSYAVTERIMDRRLGVPGHTTALDEVKESASPSPFCSEVMPWESVVKWPFDAS</sequence>
<keyword evidence="2" id="KW-1185">Reference proteome</keyword>
<keyword evidence="1" id="KW-0378">Hydrolase</keyword>
<organism evidence="1 2">
    <name type="scientific">Babesia caballi</name>
    <dbReference type="NCBI Taxonomy" id="5871"/>
    <lineage>
        <taxon>Eukaryota</taxon>
        <taxon>Sar</taxon>
        <taxon>Alveolata</taxon>
        <taxon>Apicomplexa</taxon>
        <taxon>Aconoidasida</taxon>
        <taxon>Piroplasmida</taxon>
        <taxon>Babesiidae</taxon>
        <taxon>Babesia</taxon>
    </lineage>
</organism>
<dbReference type="GO" id="GO:0004519">
    <property type="term" value="F:endonuclease activity"/>
    <property type="evidence" value="ECO:0007669"/>
    <property type="project" value="UniProtKB-KW"/>
</dbReference>
<evidence type="ECO:0000313" key="1">
    <source>
        <dbReference type="EMBL" id="GIX64911.1"/>
    </source>
</evidence>
<protein>
    <submittedName>
        <fullName evidence="1">Endonuclease/exonuclease/phosphatase family protein</fullName>
    </submittedName>
</protein>
<name>A0AAV4LYK1_BABCB</name>